<organism evidence="2 3">
    <name type="scientific">Vibrio superstes NBRC 103154</name>
    <dbReference type="NCBI Taxonomy" id="1219062"/>
    <lineage>
        <taxon>Bacteria</taxon>
        <taxon>Pseudomonadati</taxon>
        <taxon>Pseudomonadota</taxon>
        <taxon>Gammaproteobacteria</taxon>
        <taxon>Vibrionales</taxon>
        <taxon>Vibrionaceae</taxon>
        <taxon>Vibrio</taxon>
    </lineage>
</organism>
<proteinExistence type="predicted"/>
<protein>
    <submittedName>
        <fullName evidence="2">MSHA biogenesis protein MshN</fullName>
    </submittedName>
</protein>
<keyword evidence="3" id="KW-1185">Reference proteome</keyword>
<dbReference type="Gene3D" id="1.25.40.10">
    <property type="entry name" value="Tetratricopeptide repeat domain"/>
    <property type="match status" value="2"/>
</dbReference>
<dbReference type="AlphaFoldDB" id="A0A511QUC6"/>
<dbReference type="RefSeq" id="WP_119011423.1">
    <property type="nucleotide sequence ID" value="NZ_BJXK01000015.1"/>
</dbReference>
<dbReference type="Proteomes" id="UP000321113">
    <property type="component" value="Unassembled WGS sequence"/>
</dbReference>
<feature type="region of interest" description="Disordered" evidence="1">
    <location>
        <begin position="117"/>
        <end position="141"/>
    </location>
</feature>
<dbReference type="SUPFAM" id="SSF48452">
    <property type="entry name" value="TPR-like"/>
    <property type="match status" value="1"/>
</dbReference>
<evidence type="ECO:0000313" key="3">
    <source>
        <dbReference type="Proteomes" id="UP000321113"/>
    </source>
</evidence>
<gene>
    <name evidence="2" type="ORF">VSU01S_32060</name>
</gene>
<name>A0A511QUC6_9VIBR</name>
<reference evidence="2 3" key="1">
    <citation type="submission" date="2019-07" db="EMBL/GenBank/DDBJ databases">
        <title>Whole genome shotgun sequence of Vibrio superstes NBRC 103154.</title>
        <authorList>
            <person name="Hosoyama A."/>
            <person name="Uohara A."/>
            <person name="Ohji S."/>
            <person name="Ichikawa N."/>
        </authorList>
    </citation>
    <scope>NUCLEOTIDE SEQUENCE [LARGE SCALE GENOMIC DNA]</scope>
    <source>
        <strain evidence="2 3">NBRC 103154</strain>
    </source>
</reference>
<comment type="caution">
    <text evidence="2">The sequence shown here is derived from an EMBL/GenBank/DDBJ whole genome shotgun (WGS) entry which is preliminary data.</text>
</comment>
<evidence type="ECO:0000313" key="2">
    <source>
        <dbReference type="EMBL" id="GEM80961.1"/>
    </source>
</evidence>
<evidence type="ECO:0000256" key="1">
    <source>
        <dbReference type="SAM" id="MobiDB-lite"/>
    </source>
</evidence>
<feature type="region of interest" description="Disordered" evidence="1">
    <location>
        <begin position="75"/>
        <end position="102"/>
    </location>
</feature>
<dbReference type="OrthoDB" id="5406098at2"/>
<sequence>MSVVNNALSKLAEKKKPQGQAITKAEIPEIKRSKPVVWLVGGFAISMAIGGWAVSQQQTSVASLESSNEILTVTQAKQQASQPKAVAETPKASLPSPTHSKVQESVVIHTTQTVQPSVTSFEEQPEVKPVSTPKSVNVTAKPTSTTKTVQSVVTTTPVPVKTVPVKVVKVEPVSVPVAAPSAVVKKEPVLIAKVDTPAKESMTVEQVELTPRELANKSIARAEKAMDSNDVRTAFTEYSRALRLVPSDESVRQKLSALYYGRKDARKAATLLQDGIRLNDKSEELRFALAKLLIKEQQPEAALSPLMYVPENASEDYLALRAGVAQQLKNTDVALESYQSLAERDPNNARWWLGLAIQQERRLEYSEAHASYTKALGLVGVSRKTQSFIRDRLQLLESLEGDSNGN</sequence>
<dbReference type="EMBL" id="BJXK01000015">
    <property type="protein sequence ID" value="GEM80961.1"/>
    <property type="molecule type" value="Genomic_DNA"/>
</dbReference>
<dbReference type="InterPro" id="IPR011990">
    <property type="entry name" value="TPR-like_helical_dom_sf"/>
</dbReference>
<accession>A0A511QUC6</accession>